<accession>A0A8B7CPF4</accession>
<dbReference type="Proteomes" id="UP000228380">
    <property type="component" value="Unplaced"/>
</dbReference>
<proteinExistence type="predicted"/>
<dbReference type="AlphaFoldDB" id="A0A8B7CPF4"/>
<dbReference type="RefSeq" id="XP_008803498.2">
    <property type="nucleotide sequence ID" value="XM_008805276.4"/>
</dbReference>
<dbReference type="PANTHER" id="PTHR36760">
    <property type="entry name" value="ACIDIC LEUCINE-RICH NUCLEAR PHOSPHOPROTEIN 32 FAMILY B PROTEIN"/>
    <property type="match status" value="1"/>
</dbReference>
<dbReference type="PANTHER" id="PTHR36760:SF1">
    <property type="entry name" value="ACIDIC LEUCINE-RICH NUCLEAR PHOSPHOPROTEIN 32 FAMILY B PROTEIN"/>
    <property type="match status" value="1"/>
</dbReference>
<sequence>MTQLCNSDTRLLLGLILDDLLSFCSFLASHPLQSAYFVYFFPYLFRLLSFLSPLILSTSLLLLALLTISPHLDGFHFSPHVLFGNTCSIVLNTLKVELEGDSSVGLLEQLALMVLVPTDDARPYFKDPIMPALDGDGLFELEFQTMGEFCNHSSRHCVVEEGPIKLAPENSQESKLLVSNHGIGDESFNSELGESPFMDALEDSKESELLVPTFGIGDQGAANKAQLTSRVAEDLSKAFELNNSSRILELAADNVGGELMRSNSRRRNQSTYRSSDYLQRDNFMRKEKEWKRTLAYKLYEERMTYKLCEERIVIESGEEMDLLWEAYEVSASKDDKLKNNGKKEKKVEKEEEDQAEVGQLCCLQALRLSTRKMNLGVGKPNLMKISKVLKGMAIFQHIGRRSSRKG</sequence>
<protein>
    <submittedName>
        <fullName evidence="3">Uncharacterized protein LOC103717046</fullName>
    </submittedName>
</protein>
<reference evidence="3" key="1">
    <citation type="submission" date="2025-08" db="UniProtKB">
        <authorList>
            <consortium name="RefSeq"/>
        </authorList>
    </citation>
    <scope>IDENTIFICATION</scope>
    <source>
        <tissue evidence="3">Young leaves</tissue>
    </source>
</reference>
<evidence type="ECO:0000313" key="3">
    <source>
        <dbReference type="RefSeq" id="XP_008803498.2"/>
    </source>
</evidence>
<dbReference type="KEGG" id="pda:103717046"/>
<name>A0A8B7CPF4_PHODC</name>
<feature type="transmembrane region" description="Helical" evidence="1">
    <location>
        <begin position="44"/>
        <end position="68"/>
    </location>
</feature>
<organism evidence="2 3">
    <name type="scientific">Phoenix dactylifera</name>
    <name type="common">Date palm</name>
    <dbReference type="NCBI Taxonomy" id="42345"/>
    <lineage>
        <taxon>Eukaryota</taxon>
        <taxon>Viridiplantae</taxon>
        <taxon>Streptophyta</taxon>
        <taxon>Embryophyta</taxon>
        <taxon>Tracheophyta</taxon>
        <taxon>Spermatophyta</taxon>
        <taxon>Magnoliopsida</taxon>
        <taxon>Liliopsida</taxon>
        <taxon>Arecaceae</taxon>
        <taxon>Coryphoideae</taxon>
        <taxon>Phoeniceae</taxon>
        <taxon>Phoenix</taxon>
    </lineage>
</organism>
<dbReference type="OrthoDB" id="1939140at2759"/>
<keyword evidence="1" id="KW-1133">Transmembrane helix</keyword>
<keyword evidence="1" id="KW-0812">Transmembrane</keyword>
<evidence type="ECO:0000256" key="1">
    <source>
        <dbReference type="SAM" id="Phobius"/>
    </source>
</evidence>
<dbReference type="GeneID" id="103717046"/>
<evidence type="ECO:0000313" key="2">
    <source>
        <dbReference type="Proteomes" id="UP000228380"/>
    </source>
</evidence>
<keyword evidence="1" id="KW-0472">Membrane</keyword>
<gene>
    <name evidence="3" type="primary">LOC103717046</name>
</gene>
<keyword evidence="2" id="KW-1185">Reference proteome</keyword>